<evidence type="ECO:0000313" key="2">
    <source>
        <dbReference type="EMBL" id="NDJ16589.1"/>
    </source>
</evidence>
<protein>
    <submittedName>
        <fullName evidence="2">Uncharacterized protein</fullName>
    </submittedName>
</protein>
<gene>
    <name evidence="2" type="ORF">GS601_04660</name>
</gene>
<dbReference type="RefSeq" id="WP_162422104.1">
    <property type="nucleotide sequence ID" value="NZ_WVIE01000004.1"/>
</dbReference>
<evidence type="ECO:0000313" key="3">
    <source>
        <dbReference type="Proteomes" id="UP000646053"/>
    </source>
</evidence>
<feature type="signal peptide" evidence="1">
    <location>
        <begin position="1"/>
        <end position="26"/>
    </location>
</feature>
<keyword evidence="1" id="KW-0732">Signal</keyword>
<accession>A0A8J7YXX7</accession>
<dbReference type="Proteomes" id="UP000646053">
    <property type="component" value="Unassembled WGS sequence"/>
</dbReference>
<organism evidence="2 3">
    <name type="scientific">Myxacorys almedinensis A</name>
    <dbReference type="NCBI Taxonomy" id="2690445"/>
    <lineage>
        <taxon>Bacteria</taxon>
        <taxon>Bacillati</taxon>
        <taxon>Cyanobacteriota</taxon>
        <taxon>Cyanophyceae</taxon>
        <taxon>Leptolyngbyales</taxon>
        <taxon>Leptolyngbyaceae</taxon>
        <taxon>Myxacorys</taxon>
        <taxon>Myxacorys almedinensis</taxon>
    </lineage>
</organism>
<feature type="chain" id="PRO_5035302624" evidence="1">
    <location>
        <begin position="27"/>
        <end position="207"/>
    </location>
</feature>
<dbReference type="EMBL" id="WVIE01000004">
    <property type="protein sequence ID" value="NDJ16589.1"/>
    <property type="molecule type" value="Genomic_DNA"/>
</dbReference>
<keyword evidence="3" id="KW-1185">Reference proteome</keyword>
<sequence>MSSWRTSSPYLLAGVISALVPTLVFAALPHQATAKPALVAQSSAESESNAYQIYQTPELGFRIAYPKGYTVDTSNVGEGYLRFVQPASAPEAEATQPTTKAESGGQAGSIVAAAFDNPTNLSALAWAQQNGEKSFFETGRQSNYQSRKFAGQDAIAYSWCATECGDSVVFPSRDGKRIIVLSAVYDLPGDAVRWDFQNTIGKFRFMN</sequence>
<proteinExistence type="predicted"/>
<comment type="caution">
    <text evidence="2">The sequence shown here is derived from an EMBL/GenBank/DDBJ whole genome shotgun (WGS) entry which is preliminary data.</text>
</comment>
<reference evidence="2" key="1">
    <citation type="submission" date="2019-12" db="EMBL/GenBank/DDBJ databases">
        <title>High-Quality draft genome sequences of three cyanobacteria isolated from the limestone walls of the Old Cathedral of Coimbra.</title>
        <authorList>
            <person name="Tiago I."/>
            <person name="Soares F."/>
            <person name="Portugal A."/>
        </authorList>
    </citation>
    <scope>NUCLEOTIDE SEQUENCE</scope>
    <source>
        <strain evidence="2">A</strain>
    </source>
</reference>
<evidence type="ECO:0000256" key="1">
    <source>
        <dbReference type="SAM" id="SignalP"/>
    </source>
</evidence>
<dbReference type="AlphaFoldDB" id="A0A8J7YXX7"/>
<name>A0A8J7YXX7_9CYAN</name>